<dbReference type="EMBL" id="CP139858">
    <property type="protein sequence ID" value="WQC00814.1"/>
    <property type="molecule type" value="Genomic_DNA"/>
</dbReference>
<feature type="domain" description="PIN" evidence="1">
    <location>
        <begin position="2"/>
        <end position="117"/>
    </location>
</feature>
<accession>A0ABZ0VVI7</accession>
<dbReference type="Pfam" id="PF01850">
    <property type="entry name" value="PIN"/>
    <property type="match status" value="1"/>
</dbReference>
<reference evidence="2 3" key="1">
    <citation type="submission" date="2023-11" db="EMBL/GenBank/DDBJ databases">
        <authorList>
            <person name="Panchal A.K."/>
            <person name="Meaney J.S."/>
            <person name="Karas B.J."/>
            <person name="diCenzo G.C."/>
        </authorList>
    </citation>
    <scope>NUCLEOTIDE SEQUENCE [LARGE SCALE GENOMIC DNA]</scope>
    <source>
        <strain evidence="2 3">NZP2235</strain>
    </source>
</reference>
<evidence type="ECO:0000259" key="1">
    <source>
        <dbReference type="Pfam" id="PF01850"/>
    </source>
</evidence>
<dbReference type="Gene3D" id="3.40.50.1010">
    <property type="entry name" value="5'-nuclease"/>
    <property type="match status" value="1"/>
</dbReference>
<organism evidence="2 3">
    <name type="scientific">Mesorhizobium huakuii</name>
    <dbReference type="NCBI Taxonomy" id="28104"/>
    <lineage>
        <taxon>Bacteria</taxon>
        <taxon>Pseudomonadati</taxon>
        <taxon>Pseudomonadota</taxon>
        <taxon>Alphaproteobacteria</taxon>
        <taxon>Hyphomicrobiales</taxon>
        <taxon>Phyllobacteriaceae</taxon>
        <taxon>Mesorhizobium</taxon>
    </lineage>
</organism>
<name>A0ABZ0VVI7_9HYPH</name>
<sequence length="122" mass="13602">MIAILRLEPGYERFVLAITQARRRLLAAPTFLETTMGLAGDRQDEILDRLDHLLHAASIETIPFTADHAVVARQAFLRYGKGRHPAALNFGHCIAYATARLEAMPLLFKGDDFRLTDIEAAV</sequence>
<keyword evidence="3" id="KW-1185">Reference proteome</keyword>
<evidence type="ECO:0000313" key="3">
    <source>
        <dbReference type="Proteomes" id="UP001322481"/>
    </source>
</evidence>
<dbReference type="InterPro" id="IPR002716">
    <property type="entry name" value="PIN_dom"/>
</dbReference>
<evidence type="ECO:0000313" key="2">
    <source>
        <dbReference type="EMBL" id="WQC00814.1"/>
    </source>
</evidence>
<dbReference type="RefSeq" id="WP_322415592.1">
    <property type="nucleotide sequence ID" value="NZ_CP139858.1"/>
</dbReference>
<protein>
    <submittedName>
        <fullName evidence="2">Type II toxin-antitoxin system VapC family toxin</fullName>
    </submittedName>
</protein>
<dbReference type="Proteomes" id="UP001322481">
    <property type="component" value="Chromosome"/>
</dbReference>
<dbReference type="CDD" id="cd09871">
    <property type="entry name" value="PIN_MtVapC28-VapC30-like"/>
    <property type="match status" value="1"/>
</dbReference>
<gene>
    <name evidence="2" type="ORF">U0R22_005025</name>
</gene>
<dbReference type="InterPro" id="IPR029060">
    <property type="entry name" value="PIN-like_dom_sf"/>
</dbReference>
<dbReference type="SUPFAM" id="SSF88723">
    <property type="entry name" value="PIN domain-like"/>
    <property type="match status" value="1"/>
</dbReference>
<proteinExistence type="predicted"/>